<name>A0A3S0CBE8_9BACL</name>
<dbReference type="GO" id="GO:0043565">
    <property type="term" value="F:sequence-specific DNA binding"/>
    <property type="evidence" value="ECO:0007669"/>
    <property type="project" value="InterPro"/>
</dbReference>
<evidence type="ECO:0000313" key="6">
    <source>
        <dbReference type="Proteomes" id="UP000276128"/>
    </source>
</evidence>
<dbReference type="Pfam" id="PF12833">
    <property type="entry name" value="HTH_18"/>
    <property type="match status" value="1"/>
</dbReference>
<dbReference type="PANTHER" id="PTHR43280:SF28">
    <property type="entry name" value="HTH-TYPE TRANSCRIPTIONAL ACTIVATOR RHAS"/>
    <property type="match status" value="1"/>
</dbReference>
<dbReference type="InterPro" id="IPR018060">
    <property type="entry name" value="HTH_AraC"/>
</dbReference>
<dbReference type="InterPro" id="IPR020449">
    <property type="entry name" value="Tscrpt_reg_AraC-type_HTH"/>
</dbReference>
<reference evidence="5 6" key="1">
    <citation type="submission" date="2018-12" db="EMBL/GenBank/DDBJ databases">
        <title>Bacillus ochoae sp. nov., Paenibacillus whitsoniae sp. nov., Paenibacillus spiritus sp. nov. Isolated from the Mars Exploration Rover during spacecraft assembly.</title>
        <authorList>
            <person name="Seuylemezian A."/>
            <person name="Vaishampayan P."/>
        </authorList>
    </citation>
    <scope>NUCLEOTIDE SEQUENCE [LARGE SCALE GENOMIC DNA]</scope>
    <source>
        <strain evidence="5 6">MER 54</strain>
    </source>
</reference>
<organism evidence="5 6">
    <name type="scientific">Paenibacillus whitsoniae</name>
    <dbReference type="NCBI Taxonomy" id="2496558"/>
    <lineage>
        <taxon>Bacteria</taxon>
        <taxon>Bacillati</taxon>
        <taxon>Bacillota</taxon>
        <taxon>Bacilli</taxon>
        <taxon>Bacillales</taxon>
        <taxon>Paenibacillaceae</taxon>
        <taxon>Paenibacillus</taxon>
    </lineage>
</organism>
<dbReference type="Gene3D" id="2.60.120.280">
    <property type="entry name" value="Regulatory protein AraC"/>
    <property type="match status" value="1"/>
</dbReference>
<dbReference type="PROSITE" id="PS00041">
    <property type="entry name" value="HTH_ARAC_FAMILY_1"/>
    <property type="match status" value="1"/>
</dbReference>
<dbReference type="SUPFAM" id="SSF46689">
    <property type="entry name" value="Homeodomain-like"/>
    <property type="match status" value="1"/>
</dbReference>
<dbReference type="PANTHER" id="PTHR43280">
    <property type="entry name" value="ARAC-FAMILY TRANSCRIPTIONAL REGULATOR"/>
    <property type="match status" value="1"/>
</dbReference>
<evidence type="ECO:0000259" key="4">
    <source>
        <dbReference type="PROSITE" id="PS01124"/>
    </source>
</evidence>
<evidence type="ECO:0000256" key="1">
    <source>
        <dbReference type="ARBA" id="ARBA00023015"/>
    </source>
</evidence>
<dbReference type="Pfam" id="PF02311">
    <property type="entry name" value="AraC_binding"/>
    <property type="match status" value="1"/>
</dbReference>
<keyword evidence="1" id="KW-0805">Transcription regulation</keyword>
<protein>
    <submittedName>
        <fullName evidence="5">AraC family transcriptional regulator</fullName>
    </submittedName>
</protein>
<dbReference type="Gene3D" id="1.10.10.60">
    <property type="entry name" value="Homeodomain-like"/>
    <property type="match status" value="1"/>
</dbReference>
<accession>A0A3S0CBE8</accession>
<dbReference type="SUPFAM" id="SSF51215">
    <property type="entry name" value="Regulatory protein AraC"/>
    <property type="match status" value="1"/>
</dbReference>
<keyword evidence="3" id="KW-0804">Transcription</keyword>
<keyword evidence="6" id="KW-1185">Reference proteome</keyword>
<evidence type="ECO:0000313" key="5">
    <source>
        <dbReference type="EMBL" id="RTE10091.1"/>
    </source>
</evidence>
<dbReference type="EMBL" id="RXHU01000022">
    <property type="protein sequence ID" value="RTE10091.1"/>
    <property type="molecule type" value="Genomic_DNA"/>
</dbReference>
<gene>
    <name evidence="5" type="ORF">EJQ19_07950</name>
</gene>
<dbReference type="InterPro" id="IPR009057">
    <property type="entry name" value="Homeodomain-like_sf"/>
</dbReference>
<comment type="caution">
    <text evidence="5">The sequence shown here is derived from an EMBL/GenBank/DDBJ whole genome shotgun (WGS) entry which is preliminary data.</text>
</comment>
<dbReference type="AlphaFoldDB" id="A0A3S0CBE8"/>
<dbReference type="InterPro" id="IPR018062">
    <property type="entry name" value="HTH_AraC-typ_CS"/>
</dbReference>
<feature type="domain" description="HTH araC/xylS-type" evidence="4">
    <location>
        <begin position="212"/>
        <end position="310"/>
    </location>
</feature>
<dbReference type="OrthoDB" id="9803764at2"/>
<dbReference type="PRINTS" id="PR00032">
    <property type="entry name" value="HTHARAC"/>
</dbReference>
<dbReference type="Proteomes" id="UP000276128">
    <property type="component" value="Unassembled WGS sequence"/>
</dbReference>
<dbReference type="InterPro" id="IPR037923">
    <property type="entry name" value="HTH-like"/>
</dbReference>
<dbReference type="SMART" id="SM00342">
    <property type="entry name" value="HTH_ARAC"/>
    <property type="match status" value="1"/>
</dbReference>
<proteinExistence type="predicted"/>
<evidence type="ECO:0000256" key="3">
    <source>
        <dbReference type="ARBA" id="ARBA00023163"/>
    </source>
</evidence>
<dbReference type="GO" id="GO:0003700">
    <property type="term" value="F:DNA-binding transcription factor activity"/>
    <property type="evidence" value="ECO:0007669"/>
    <property type="project" value="InterPro"/>
</dbReference>
<sequence>MTNEMATWNIRHAALVYRVILQKGMKSMTRFLDYMISPQPIRIVDLKIDPSKLSIRSLTVTGMGHLPGRTLQRAQAVFDSWALLYIAGGSGFYRVDRGPFQHVEKGCLFFVYPGSVIDFGPEEGGHWDEYYIRFEGSRVQEWLESWLVQTDTVKRVGFEEATIARLDAMFLLLESGSPTQIDQAALQLEALLFHWIAKFNLPQDQAPATKVVDLLQDIATSLYAPFNTEQLANRHHMAVSTLRRLVSQHTGYPLHDYIHRLKMEETKRLLLSTDLPIKEIAETLGYADESYFSRLFKKYAGLAPKHYRAQS</sequence>
<dbReference type="InterPro" id="IPR003313">
    <property type="entry name" value="AraC-bd"/>
</dbReference>
<dbReference type="PROSITE" id="PS01124">
    <property type="entry name" value="HTH_ARAC_FAMILY_2"/>
    <property type="match status" value="1"/>
</dbReference>
<keyword evidence="2" id="KW-0238">DNA-binding</keyword>
<evidence type="ECO:0000256" key="2">
    <source>
        <dbReference type="ARBA" id="ARBA00023125"/>
    </source>
</evidence>